<evidence type="ECO:0000313" key="10">
    <source>
        <dbReference type="Proteomes" id="UP001497497"/>
    </source>
</evidence>
<dbReference type="SUPFAM" id="SSF48371">
    <property type="entry name" value="ARM repeat"/>
    <property type="match status" value="1"/>
</dbReference>
<keyword evidence="6" id="KW-0862">Zinc</keyword>
<dbReference type="Proteomes" id="UP001497497">
    <property type="component" value="Unassembled WGS sequence"/>
</dbReference>
<dbReference type="PRINTS" id="PR00756">
    <property type="entry name" value="ALADIPTASE"/>
</dbReference>
<comment type="caution">
    <text evidence="9">The sequence shown here is derived from an EMBL/GenBank/DDBJ whole genome shotgun (WGS) entry which is preliminary data.</text>
</comment>
<dbReference type="InterPro" id="IPR045357">
    <property type="entry name" value="Aminopeptidase_N-like_N"/>
</dbReference>
<dbReference type="GO" id="GO:0008270">
    <property type="term" value="F:zinc ion binding"/>
    <property type="evidence" value="ECO:0007669"/>
    <property type="project" value="InterPro"/>
</dbReference>
<dbReference type="Gene3D" id="3.30.2010.30">
    <property type="match status" value="1"/>
</dbReference>
<dbReference type="InterPro" id="IPR038502">
    <property type="entry name" value="M1_LTA-4_hydro/amino_C_sf"/>
</dbReference>
<evidence type="ECO:0000256" key="1">
    <source>
        <dbReference type="ARBA" id="ARBA00001947"/>
    </source>
</evidence>
<organism evidence="9 10">
    <name type="scientific">Lymnaea stagnalis</name>
    <name type="common">Great pond snail</name>
    <name type="synonym">Helix stagnalis</name>
    <dbReference type="NCBI Taxonomy" id="6523"/>
    <lineage>
        <taxon>Eukaryota</taxon>
        <taxon>Metazoa</taxon>
        <taxon>Spiralia</taxon>
        <taxon>Lophotrochozoa</taxon>
        <taxon>Mollusca</taxon>
        <taxon>Gastropoda</taxon>
        <taxon>Heterobranchia</taxon>
        <taxon>Euthyneura</taxon>
        <taxon>Panpulmonata</taxon>
        <taxon>Hygrophila</taxon>
        <taxon>Lymnaeoidea</taxon>
        <taxon>Lymnaeidae</taxon>
        <taxon>Lymnaea</taxon>
    </lineage>
</organism>
<feature type="domain" description="Peptidase M1 leukotriene A4 hydrolase/aminopeptidase C-terminal" evidence="8">
    <location>
        <begin position="495"/>
        <end position="639"/>
    </location>
</feature>
<keyword evidence="3" id="KW-0645">Protease</keyword>
<evidence type="ECO:0000256" key="5">
    <source>
        <dbReference type="ARBA" id="ARBA00022801"/>
    </source>
</evidence>
<keyword evidence="10" id="KW-1185">Reference proteome</keyword>
<dbReference type="GO" id="GO:0070006">
    <property type="term" value="F:metalloaminopeptidase activity"/>
    <property type="evidence" value="ECO:0007669"/>
    <property type="project" value="InterPro"/>
</dbReference>
<dbReference type="AlphaFoldDB" id="A0AAV2IL82"/>
<dbReference type="EMBL" id="CAXITT010000865">
    <property type="protein sequence ID" value="CAL1546848.1"/>
    <property type="molecule type" value="Genomic_DNA"/>
</dbReference>
<dbReference type="SMART" id="SM01263">
    <property type="entry name" value="Leuk-A4-hydro_C"/>
    <property type="match status" value="1"/>
</dbReference>
<evidence type="ECO:0000259" key="8">
    <source>
        <dbReference type="SMART" id="SM01263"/>
    </source>
</evidence>
<protein>
    <recommendedName>
        <fullName evidence="8">Peptidase M1 leukotriene A4 hydrolase/aminopeptidase C-terminal domain-containing protein</fullName>
    </recommendedName>
</protein>
<dbReference type="InterPro" id="IPR014782">
    <property type="entry name" value="Peptidase_M1_dom"/>
</dbReference>
<dbReference type="Pfam" id="PF01433">
    <property type="entry name" value="Peptidase_M1"/>
    <property type="match status" value="1"/>
</dbReference>
<comment type="cofactor">
    <cofactor evidence="1">
        <name>Zn(2+)</name>
        <dbReference type="ChEBI" id="CHEBI:29105"/>
    </cofactor>
</comment>
<accession>A0AAV2IL82</accession>
<dbReference type="PANTHER" id="PTHR46627">
    <property type="entry name" value="AMINOPEPTIDASE O"/>
    <property type="match status" value="1"/>
</dbReference>
<dbReference type="GO" id="GO:0005730">
    <property type="term" value="C:nucleolus"/>
    <property type="evidence" value="ECO:0007669"/>
    <property type="project" value="InterPro"/>
</dbReference>
<dbReference type="InterPro" id="IPR027268">
    <property type="entry name" value="Peptidase_M4/M1_CTD_sf"/>
</dbReference>
<dbReference type="PANTHER" id="PTHR46627:SF1">
    <property type="entry name" value="AMINOPEPTIDASE O"/>
    <property type="match status" value="1"/>
</dbReference>
<evidence type="ECO:0000256" key="2">
    <source>
        <dbReference type="ARBA" id="ARBA00010136"/>
    </source>
</evidence>
<dbReference type="InterPro" id="IPR016024">
    <property type="entry name" value="ARM-type_fold"/>
</dbReference>
<evidence type="ECO:0000256" key="4">
    <source>
        <dbReference type="ARBA" id="ARBA00022723"/>
    </source>
</evidence>
<reference evidence="9 10" key="1">
    <citation type="submission" date="2024-04" db="EMBL/GenBank/DDBJ databases">
        <authorList>
            <consortium name="Genoscope - CEA"/>
            <person name="William W."/>
        </authorList>
    </citation>
    <scope>NUCLEOTIDE SEQUENCE [LARGE SCALE GENOMIC DNA]</scope>
</reference>
<dbReference type="InterPro" id="IPR042097">
    <property type="entry name" value="Aminopeptidase_N-like_N_sf"/>
</dbReference>
<keyword evidence="4" id="KW-0479">Metal-binding</keyword>
<dbReference type="SUPFAM" id="SSF63737">
    <property type="entry name" value="Leukotriene A4 hydrolase N-terminal domain"/>
    <property type="match status" value="1"/>
</dbReference>
<keyword evidence="7" id="KW-0482">Metalloprotease</keyword>
<dbReference type="Gene3D" id="2.60.40.1730">
    <property type="entry name" value="tricorn interacting facor f3 domain"/>
    <property type="match status" value="1"/>
</dbReference>
<dbReference type="SUPFAM" id="SSF55486">
    <property type="entry name" value="Metalloproteases ('zincins'), catalytic domain"/>
    <property type="match status" value="1"/>
</dbReference>
<evidence type="ECO:0000313" key="9">
    <source>
        <dbReference type="EMBL" id="CAL1546848.1"/>
    </source>
</evidence>
<evidence type="ECO:0000256" key="3">
    <source>
        <dbReference type="ARBA" id="ARBA00022670"/>
    </source>
</evidence>
<evidence type="ECO:0000256" key="6">
    <source>
        <dbReference type="ARBA" id="ARBA00022833"/>
    </source>
</evidence>
<dbReference type="InterPro" id="IPR015211">
    <property type="entry name" value="Peptidase_M1_C"/>
</dbReference>
<proteinExistence type="inferred from homology"/>
<comment type="similarity">
    <text evidence="2">Belongs to the peptidase M1 family.</text>
</comment>
<dbReference type="Gene3D" id="1.25.40.320">
    <property type="entry name" value="Peptidase M1, leukotriene A4 hydrolase/aminopeptidase C-terminal domain"/>
    <property type="match status" value="1"/>
</dbReference>
<name>A0AAV2IL82_LYMST</name>
<sequence>MNITSEISIDEIEGTTKPMEHLCESASLPEKSNLHISKCCMDKYLKNYTLLNAYRNENLTYLKYKVLEHRLVIHLPQEVKDKSEHIIKINFKTRPEGPSLMWTSDQSNMPCVFTVGHQLNNRSLFPSQDMPQAMSTWHCFITLGPTENDKTTVLMTGEAPANVIKNDKNETVYQFSNSYPMPASTFALAVGSWTLTDLSGVIQANERSTGRYLTPTCHLFSPSNLEGQSTDLMSRYLPECFRSLDTVLGPYPLKHLNILIVPDCFDSLGMASPHLILLSQSVLCPDMSMLLRLAHELCHTWFGILTGPCDWTEEWLTEGVCCYLEDIVHGMIMDWDAERLNLRALIKYKLLAAEMANTSEHLQTLRPNVGADETRGLSDNKEIFVKNGLDPEKTLIQVHYLKGYFLLLSLEQVAGKQFFLVTLKTFINERLGQLFSSQEFLVYIFDHCTALGLAGLTVDSVCQEWLDYPGMPKQLLNFPSVQSNKLVRQVDTLISELKAVSSRKRQRGQRLTPSRAGLDKILSTELTPEQRILFLDLVMEEGISLTSLQLEEMREIWRIPEANAEVQHSWCELVIHSQAIKWSADVKDFLVNHQALGVYLYGELMISENPRLQQLAHECYSRTQMFMPEGPKSVVRAMLFP</sequence>
<dbReference type="Pfam" id="PF17900">
    <property type="entry name" value="Peptidase_M1_N"/>
    <property type="match status" value="1"/>
</dbReference>
<dbReference type="InterPro" id="IPR001930">
    <property type="entry name" value="Peptidase_M1"/>
</dbReference>
<evidence type="ECO:0000256" key="7">
    <source>
        <dbReference type="ARBA" id="ARBA00023049"/>
    </source>
</evidence>
<gene>
    <name evidence="9" type="ORF">GSLYS_00020225001</name>
</gene>
<keyword evidence="5" id="KW-0378">Hydrolase</keyword>
<dbReference type="Pfam" id="PF09127">
    <property type="entry name" value="Leuk-A4-hydro_C"/>
    <property type="match status" value="1"/>
</dbReference>
<dbReference type="Gene3D" id="1.10.390.10">
    <property type="entry name" value="Neutral Protease Domain 2"/>
    <property type="match status" value="1"/>
</dbReference>
<dbReference type="GO" id="GO:0006508">
    <property type="term" value="P:proteolysis"/>
    <property type="evidence" value="ECO:0007669"/>
    <property type="project" value="UniProtKB-KW"/>
</dbReference>
<dbReference type="InterPro" id="IPR033577">
    <property type="entry name" value="AOPep"/>
</dbReference>